<evidence type="ECO:0000313" key="1">
    <source>
        <dbReference type="EMBL" id="QLH07065.1"/>
    </source>
</evidence>
<organism evidence="1 2">
    <name type="scientific">Nitrosopumilus ureiphilus</name>
    <dbReference type="NCBI Taxonomy" id="1470067"/>
    <lineage>
        <taxon>Archaea</taxon>
        <taxon>Nitrososphaerota</taxon>
        <taxon>Nitrososphaeria</taxon>
        <taxon>Nitrosopumilales</taxon>
        <taxon>Nitrosopumilaceae</taxon>
        <taxon>Nitrosopumilus</taxon>
    </lineage>
</organism>
<dbReference type="KEGG" id="nue:C5F50_08285"/>
<proteinExistence type="predicted"/>
<protein>
    <submittedName>
        <fullName evidence="1">Uncharacterized protein</fullName>
    </submittedName>
</protein>
<dbReference type="EMBL" id="CP026995">
    <property type="protein sequence ID" value="QLH07065.1"/>
    <property type="molecule type" value="Genomic_DNA"/>
</dbReference>
<dbReference type="Proteomes" id="UP000509478">
    <property type="component" value="Chromosome"/>
</dbReference>
<accession>A0A7D5RGP6</accession>
<dbReference type="GeneID" id="56068087"/>
<dbReference type="OrthoDB" id="3335at2157"/>
<dbReference type="RefSeq" id="WP_179370926.1">
    <property type="nucleotide sequence ID" value="NZ_CP026995.1"/>
</dbReference>
<dbReference type="AlphaFoldDB" id="A0A7D5RGP6"/>
<reference evidence="1 2" key="1">
    <citation type="submission" date="2018-02" db="EMBL/GenBank/DDBJ databases">
        <title>Complete genome of Nitrosopumilus ureaphilus PS0.</title>
        <authorList>
            <person name="Qin W."/>
            <person name="Zheng Y."/>
            <person name="Stahl D.A."/>
        </authorList>
    </citation>
    <scope>NUCLEOTIDE SEQUENCE [LARGE SCALE GENOMIC DNA]</scope>
    <source>
        <strain evidence="1 2">PS0</strain>
    </source>
</reference>
<evidence type="ECO:0000313" key="2">
    <source>
        <dbReference type="Proteomes" id="UP000509478"/>
    </source>
</evidence>
<gene>
    <name evidence="1" type="ORF">C5F50_08285</name>
</gene>
<keyword evidence="2" id="KW-1185">Reference proteome</keyword>
<sequence>MDKISRKAKGTQLSYKIVLNNWEIFSEEKFRQKDIIPDLKIVDEETLWDTLQSWINWNSERDNMPQTIKHWFSLLKKYLYYRGIKLTKEDVSENLDFPLKIEESHYPPSLEVSIFKNILICLMKISLKKHTVYWKSVIRLVFIVGILKNV</sequence>
<name>A0A7D5RGP6_9ARCH</name>